<feature type="transmembrane region" description="Helical" evidence="1">
    <location>
        <begin position="99"/>
        <end position="130"/>
    </location>
</feature>
<gene>
    <name evidence="2" type="ORF">C1850_02210</name>
</gene>
<feature type="transmembrane region" description="Helical" evidence="1">
    <location>
        <begin position="21"/>
        <end position="39"/>
    </location>
</feature>
<protein>
    <submittedName>
        <fullName evidence="2">Uncharacterized protein</fullName>
    </submittedName>
</protein>
<comment type="caution">
    <text evidence="2">The sequence shown here is derived from an EMBL/GenBank/DDBJ whole genome shotgun (WGS) entry which is preliminary data.</text>
</comment>
<dbReference type="RefSeq" id="WP_114548439.1">
    <property type="nucleotide sequence ID" value="NZ_PPUT01000003.1"/>
</dbReference>
<sequence>MAKTSKTPKAPKSFKSYALNKCLIGYGAVNGVINAAIFAGINAGAPDTMFGMHEIVHDLAFTGLLLGMLLFACVVPLTRMDLRKNVFSLSGASRGAFPLVSASYAVSILGVGALAAVVMTGAGALLSLALPAAGATVTGMMFLKGLVCALGGAVAGWFTISFVVRGQQKADEVAAAMASKTAEAAL</sequence>
<proteinExistence type="predicted"/>
<organism evidence="2 3">
    <name type="scientific">Adlercreutzia equolifaciens subsp. celatus</name>
    <dbReference type="NCBI Taxonomy" id="394340"/>
    <lineage>
        <taxon>Bacteria</taxon>
        <taxon>Bacillati</taxon>
        <taxon>Actinomycetota</taxon>
        <taxon>Coriobacteriia</taxon>
        <taxon>Eggerthellales</taxon>
        <taxon>Eggerthellaceae</taxon>
        <taxon>Adlercreutzia</taxon>
    </lineage>
</organism>
<evidence type="ECO:0000313" key="3">
    <source>
        <dbReference type="Proteomes" id="UP000253805"/>
    </source>
</evidence>
<evidence type="ECO:0000313" key="2">
    <source>
        <dbReference type="EMBL" id="RDC46410.1"/>
    </source>
</evidence>
<keyword evidence="1" id="KW-0812">Transmembrane</keyword>
<keyword evidence="1" id="KW-0472">Membrane</keyword>
<dbReference type="Proteomes" id="UP000253805">
    <property type="component" value="Unassembled WGS sequence"/>
</dbReference>
<dbReference type="AlphaFoldDB" id="A0A369P2U5"/>
<feature type="transmembrane region" description="Helical" evidence="1">
    <location>
        <begin position="59"/>
        <end position="78"/>
    </location>
</feature>
<dbReference type="EMBL" id="PPUT01000003">
    <property type="protein sequence ID" value="RDC46410.1"/>
    <property type="molecule type" value="Genomic_DNA"/>
</dbReference>
<reference evidence="2 3" key="1">
    <citation type="journal article" date="2018" name="Elife">
        <title>Discovery and characterization of a prevalent human gut bacterial enzyme sufficient for the inactivation of a family of plant toxins.</title>
        <authorList>
            <person name="Koppel N."/>
            <person name="Bisanz J.E."/>
            <person name="Pandelia M.E."/>
            <person name="Turnbaugh P.J."/>
            <person name="Balskus E.P."/>
        </authorList>
    </citation>
    <scope>NUCLEOTIDE SEQUENCE [LARGE SCALE GENOMIC DNA]</scope>
    <source>
        <strain evidence="2 3">OB21 GAM 11</strain>
    </source>
</reference>
<accession>A0A369P2U5</accession>
<name>A0A369P2U5_9ACTN</name>
<keyword evidence="1" id="KW-1133">Transmembrane helix</keyword>
<feature type="transmembrane region" description="Helical" evidence="1">
    <location>
        <begin position="142"/>
        <end position="164"/>
    </location>
</feature>
<evidence type="ECO:0000256" key="1">
    <source>
        <dbReference type="SAM" id="Phobius"/>
    </source>
</evidence>